<comment type="cofactor">
    <cofactor evidence="2 12">
        <name>Mg(2+)</name>
        <dbReference type="ChEBI" id="CHEBI:18420"/>
    </cofactor>
</comment>
<evidence type="ECO:0000256" key="4">
    <source>
        <dbReference type="ARBA" id="ARBA00011881"/>
    </source>
</evidence>
<dbReference type="SFLD" id="SFLDG01138">
    <property type="entry name" value="C1.6.2:_Deoxy-d-mannose-octulo"/>
    <property type="match status" value="1"/>
</dbReference>
<evidence type="ECO:0000256" key="2">
    <source>
        <dbReference type="ARBA" id="ARBA00001946"/>
    </source>
</evidence>
<dbReference type="PIRSF" id="PIRSF006118">
    <property type="entry name" value="KDO8-P_Ptase"/>
    <property type="match status" value="1"/>
</dbReference>
<dbReference type="InterPro" id="IPR050793">
    <property type="entry name" value="CMP-NeuNAc_synthase"/>
</dbReference>
<dbReference type="GO" id="GO:0009103">
    <property type="term" value="P:lipopolysaccharide biosynthetic process"/>
    <property type="evidence" value="ECO:0007669"/>
    <property type="project" value="UniProtKB-KW"/>
</dbReference>
<evidence type="ECO:0000313" key="13">
    <source>
        <dbReference type="EMBL" id="QOP41269.1"/>
    </source>
</evidence>
<dbReference type="RefSeq" id="WP_193114688.1">
    <property type="nucleotide sequence ID" value="NZ_CP041165.1"/>
</dbReference>
<comment type="similarity">
    <text evidence="3">Belongs to the KdsC family.</text>
</comment>
<comment type="subunit">
    <text evidence="4">Homotetramer.</text>
</comment>
<dbReference type="SFLD" id="SFLDG01136">
    <property type="entry name" value="C1.6:_Phosphoserine_Phosphatas"/>
    <property type="match status" value="1"/>
</dbReference>
<dbReference type="CDD" id="cd01630">
    <property type="entry name" value="HAD_KDO-like"/>
    <property type="match status" value="1"/>
</dbReference>
<dbReference type="Gene3D" id="3.40.50.1000">
    <property type="entry name" value="HAD superfamily/HAD-like"/>
    <property type="match status" value="1"/>
</dbReference>
<keyword evidence="10" id="KW-0448">Lipopolysaccharide biosynthesis</keyword>
<keyword evidence="14" id="KW-1185">Reference proteome</keyword>
<dbReference type="NCBIfam" id="TIGR01670">
    <property type="entry name" value="KdsC-phosphatas"/>
    <property type="match status" value="1"/>
</dbReference>
<dbReference type="GO" id="GO:0046872">
    <property type="term" value="F:metal ion binding"/>
    <property type="evidence" value="ECO:0007669"/>
    <property type="project" value="UniProtKB-KW"/>
</dbReference>
<feature type="binding site" evidence="12">
    <location>
        <position position="8"/>
    </location>
    <ligand>
        <name>Mg(2+)</name>
        <dbReference type="ChEBI" id="CHEBI:18420"/>
    </ligand>
</feature>
<dbReference type="KEGG" id="smax:FJR03_05740"/>
<proteinExistence type="inferred from homology"/>
<comment type="catalytic activity">
    <reaction evidence="1">
        <text>3-deoxy-alpha-D-manno-2-octulosonate-8-phosphate + H2O = 3-deoxy-alpha-D-manno-oct-2-ulosonate + phosphate</text>
        <dbReference type="Rhea" id="RHEA:11500"/>
        <dbReference type="ChEBI" id="CHEBI:15377"/>
        <dbReference type="ChEBI" id="CHEBI:43474"/>
        <dbReference type="ChEBI" id="CHEBI:85985"/>
        <dbReference type="ChEBI" id="CHEBI:85986"/>
        <dbReference type="EC" id="3.1.3.45"/>
    </reaction>
</comment>
<dbReference type="NCBIfam" id="TIGR01662">
    <property type="entry name" value="HAD-SF-IIIA"/>
    <property type="match status" value="1"/>
</dbReference>
<evidence type="ECO:0000256" key="10">
    <source>
        <dbReference type="ARBA" id="ARBA00022985"/>
    </source>
</evidence>
<accession>A0A7M1AV16</accession>
<keyword evidence="7 12" id="KW-0479">Metal-binding</keyword>
<dbReference type="PANTHER" id="PTHR21485">
    <property type="entry name" value="HAD SUPERFAMILY MEMBERS CMAS AND KDSC"/>
    <property type="match status" value="1"/>
</dbReference>
<evidence type="ECO:0000256" key="6">
    <source>
        <dbReference type="ARBA" id="ARBA00020092"/>
    </source>
</evidence>
<feature type="binding site" evidence="12">
    <location>
        <position position="10"/>
    </location>
    <ligand>
        <name>substrate</name>
    </ligand>
</feature>
<dbReference type="GO" id="GO:0019143">
    <property type="term" value="F:3-deoxy-manno-octulosonate-8-phosphatase activity"/>
    <property type="evidence" value="ECO:0007669"/>
    <property type="project" value="UniProtKB-EC"/>
</dbReference>
<name>A0A7M1AV16_9BACT</name>
<evidence type="ECO:0000256" key="7">
    <source>
        <dbReference type="ARBA" id="ARBA00022723"/>
    </source>
</evidence>
<gene>
    <name evidence="13" type="ORF">FJR03_05740</name>
</gene>
<feature type="binding site" evidence="12">
    <location>
        <position position="101"/>
    </location>
    <ligand>
        <name>Mg(2+)</name>
        <dbReference type="ChEBI" id="CHEBI:18420"/>
    </ligand>
</feature>
<keyword evidence="8 13" id="KW-0378">Hydrolase</keyword>
<reference evidence="13 14" key="1">
    <citation type="submission" date="2019-06" db="EMBL/GenBank/DDBJ databases">
        <title>Sulfurimonas gotlandica sp. nov., a chemoautotrophic and psychrotolerant epsilonproteobacterium isolated from a pelagic redoxcline, and an emended description of the genus Sulfurimonas.</title>
        <authorList>
            <person name="Wang S."/>
            <person name="Jiang L."/>
            <person name="Shao Z."/>
        </authorList>
    </citation>
    <scope>NUCLEOTIDE SEQUENCE [LARGE SCALE GENOMIC DNA]</scope>
    <source>
        <strain evidence="13 14">B2</strain>
    </source>
</reference>
<dbReference type="InterPro" id="IPR036412">
    <property type="entry name" value="HAD-like_sf"/>
</dbReference>
<evidence type="ECO:0000256" key="12">
    <source>
        <dbReference type="PIRSR" id="PIRSR006118-2"/>
    </source>
</evidence>
<evidence type="ECO:0000256" key="11">
    <source>
        <dbReference type="ARBA" id="ARBA00031051"/>
    </source>
</evidence>
<keyword evidence="9 12" id="KW-0460">Magnesium</keyword>
<dbReference type="Proteomes" id="UP000593910">
    <property type="component" value="Chromosome"/>
</dbReference>
<sequence>MIKLLVLDVDGCLTDGKIIYSSDGAESKNFNVKDGLAITSWIRLGGQVAIITGRNSTIVERRAKELGIQHLSQGVKDKATLLKELVEKLNLQPFEVAAIGDDFNDYEMLNFVGRSFTPNDAPKDIQVLVDVVLSRKGGDGAVREMIDMIIEQNEQKEQFLSLWIKG</sequence>
<evidence type="ECO:0000256" key="1">
    <source>
        <dbReference type="ARBA" id="ARBA00000898"/>
    </source>
</evidence>
<dbReference type="EMBL" id="CP041165">
    <property type="protein sequence ID" value="QOP41269.1"/>
    <property type="molecule type" value="Genomic_DNA"/>
</dbReference>
<dbReference type="EC" id="3.1.3.45" evidence="5"/>
<organism evidence="13 14">
    <name type="scientific">Sulfurimonas marina</name>
    <dbReference type="NCBI Taxonomy" id="2590551"/>
    <lineage>
        <taxon>Bacteria</taxon>
        <taxon>Pseudomonadati</taxon>
        <taxon>Campylobacterota</taxon>
        <taxon>Epsilonproteobacteria</taxon>
        <taxon>Campylobacterales</taxon>
        <taxon>Sulfurimonadaceae</taxon>
        <taxon>Sulfurimonas</taxon>
    </lineage>
</organism>
<protein>
    <recommendedName>
        <fullName evidence="6">3-deoxy-D-manno-octulosonate 8-phosphate phosphatase KdsC</fullName>
        <ecNumber evidence="5">3.1.3.45</ecNumber>
    </recommendedName>
    <alternativeName>
        <fullName evidence="11">KDO 8-P phosphatase</fullName>
    </alternativeName>
</protein>
<dbReference type="InterPro" id="IPR023214">
    <property type="entry name" value="HAD_sf"/>
</dbReference>
<evidence type="ECO:0000256" key="8">
    <source>
        <dbReference type="ARBA" id="ARBA00022801"/>
    </source>
</evidence>
<dbReference type="SFLD" id="SFLDS00003">
    <property type="entry name" value="Haloacid_Dehalogenase"/>
    <property type="match status" value="1"/>
</dbReference>
<dbReference type="InterPro" id="IPR006549">
    <property type="entry name" value="HAD-SF_hydro_IIIA"/>
</dbReference>
<evidence type="ECO:0000256" key="3">
    <source>
        <dbReference type="ARBA" id="ARBA00005893"/>
    </source>
</evidence>
<dbReference type="PANTHER" id="PTHR21485:SF6">
    <property type="entry name" value="N-ACYLNEURAMINATE CYTIDYLYLTRANSFERASE-RELATED"/>
    <property type="match status" value="1"/>
</dbReference>
<dbReference type="InterPro" id="IPR010023">
    <property type="entry name" value="KdsC_fam"/>
</dbReference>
<evidence type="ECO:0000256" key="9">
    <source>
        <dbReference type="ARBA" id="ARBA00022842"/>
    </source>
</evidence>
<dbReference type="AlphaFoldDB" id="A0A7M1AV16"/>
<evidence type="ECO:0000256" key="5">
    <source>
        <dbReference type="ARBA" id="ARBA00013066"/>
    </source>
</evidence>
<dbReference type="GO" id="GO:0008781">
    <property type="term" value="F:N-acylneuraminate cytidylyltransferase activity"/>
    <property type="evidence" value="ECO:0007669"/>
    <property type="project" value="TreeGrafter"/>
</dbReference>
<dbReference type="SUPFAM" id="SSF56784">
    <property type="entry name" value="HAD-like"/>
    <property type="match status" value="1"/>
</dbReference>
<evidence type="ECO:0000313" key="14">
    <source>
        <dbReference type="Proteomes" id="UP000593910"/>
    </source>
</evidence>
<dbReference type="Pfam" id="PF08282">
    <property type="entry name" value="Hydrolase_3"/>
    <property type="match status" value="1"/>
</dbReference>
<dbReference type="FunFam" id="3.40.50.1000:FF:000029">
    <property type="entry name" value="3-deoxy-D-manno-octulosonate 8-phosphate phosphatase KdsC"/>
    <property type="match status" value="1"/>
</dbReference>